<accession>A0A937XDH7</accession>
<proteinExistence type="predicted"/>
<evidence type="ECO:0000313" key="1">
    <source>
        <dbReference type="EMBL" id="MBM3331172.1"/>
    </source>
</evidence>
<evidence type="ECO:0000313" key="2">
    <source>
        <dbReference type="Proteomes" id="UP000779900"/>
    </source>
</evidence>
<dbReference type="AlphaFoldDB" id="A0A937XDH7"/>
<protein>
    <submittedName>
        <fullName evidence="1">Uncharacterized protein</fullName>
    </submittedName>
</protein>
<dbReference type="PROSITE" id="PS51257">
    <property type="entry name" value="PROKAR_LIPOPROTEIN"/>
    <property type="match status" value="1"/>
</dbReference>
<comment type="caution">
    <text evidence="1">The sequence shown here is derived from an EMBL/GenBank/DDBJ whole genome shotgun (WGS) entry which is preliminary data.</text>
</comment>
<organism evidence="1 2">
    <name type="scientific">candidate division WOR-3 bacterium</name>
    <dbReference type="NCBI Taxonomy" id="2052148"/>
    <lineage>
        <taxon>Bacteria</taxon>
        <taxon>Bacteria division WOR-3</taxon>
    </lineage>
</organism>
<reference evidence="1" key="1">
    <citation type="submission" date="2019-03" db="EMBL/GenBank/DDBJ databases">
        <title>Lake Tanganyika Metagenome-Assembled Genomes (MAGs).</title>
        <authorList>
            <person name="Tran P."/>
        </authorList>
    </citation>
    <scope>NUCLEOTIDE SEQUENCE</scope>
    <source>
        <strain evidence="1">K_DeepCast_150m_m2_040</strain>
    </source>
</reference>
<name>A0A937XDH7_UNCW3</name>
<dbReference type="EMBL" id="VGIR01000021">
    <property type="protein sequence ID" value="MBM3331172.1"/>
    <property type="molecule type" value="Genomic_DNA"/>
</dbReference>
<gene>
    <name evidence="1" type="ORF">FJY68_04880</name>
</gene>
<dbReference type="SUPFAM" id="SSF63829">
    <property type="entry name" value="Calcium-dependent phosphotriesterase"/>
    <property type="match status" value="1"/>
</dbReference>
<sequence length="274" mass="29438">MNTVIRQAVLGVALCLVTGCVGAGRVEPASRFAPLEPEATAELGSAATAICTDGEMLLVLENSGTRVVRYTAALAVWDTIPLTERVTAPAGIAADRFYIYVYDDHLLYRMSKDKLSLQPWLNNVRVAGLASFEPGVVLVSDADRAAIWYKGIFGESRLFMSSAEVARPGAIASLRDGSFAVLSTASRLLYYFSRSGVVTRSLSLPAACDLLAANEEGTLCLAVRGRPQLWVIREGRVAGFSLPDSVRPLSVVLVGDRLAVLDAGTRIRVYRIAE</sequence>
<dbReference type="Proteomes" id="UP000779900">
    <property type="component" value="Unassembled WGS sequence"/>
</dbReference>